<keyword evidence="3" id="KW-1185">Reference proteome</keyword>
<protein>
    <submittedName>
        <fullName evidence="2">5834_t:CDS:1</fullName>
    </submittedName>
</protein>
<dbReference type="GO" id="GO:0070824">
    <property type="term" value="C:SHREC complex"/>
    <property type="evidence" value="ECO:0007669"/>
    <property type="project" value="InterPro"/>
</dbReference>
<feature type="compositionally biased region" description="Polar residues" evidence="1">
    <location>
        <begin position="1"/>
        <end position="39"/>
    </location>
</feature>
<comment type="caution">
    <text evidence="2">The sequence shown here is derived from an EMBL/GenBank/DDBJ whole genome shotgun (WGS) entry which is preliminary data.</text>
</comment>
<feature type="region of interest" description="Disordered" evidence="1">
    <location>
        <begin position="1"/>
        <end position="55"/>
    </location>
</feature>
<dbReference type="PANTHER" id="PTHR38046:SF1">
    <property type="entry name" value="CRYPTIC LOCI REGULATOR 2"/>
    <property type="match status" value="1"/>
</dbReference>
<dbReference type="InterPro" id="IPR038986">
    <property type="entry name" value="Clr2"/>
</dbReference>
<dbReference type="PANTHER" id="PTHR38046">
    <property type="entry name" value="CRYPTIC LOCI REGULATOR 2"/>
    <property type="match status" value="1"/>
</dbReference>
<dbReference type="GO" id="GO:0030466">
    <property type="term" value="P:silent mating-type cassette heterochromatin formation"/>
    <property type="evidence" value="ECO:0007669"/>
    <property type="project" value="TreeGrafter"/>
</dbReference>
<dbReference type="GO" id="GO:0033553">
    <property type="term" value="C:rDNA heterochromatin"/>
    <property type="evidence" value="ECO:0007669"/>
    <property type="project" value="TreeGrafter"/>
</dbReference>
<organism evidence="2 3">
    <name type="scientific">Racocetra fulgida</name>
    <dbReference type="NCBI Taxonomy" id="60492"/>
    <lineage>
        <taxon>Eukaryota</taxon>
        <taxon>Fungi</taxon>
        <taxon>Fungi incertae sedis</taxon>
        <taxon>Mucoromycota</taxon>
        <taxon>Glomeromycotina</taxon>
        <taxon>Glomeromycetes</taxon>
        <taxon>Diversisporales</taxon>
        <taxon>Gigasporaceae</taxon>
        <taxon>Racocetra</taxon>
    </lineage>
</organism>
<name>A0A9N9JM07_9GLOM</name>
<dbReference type="OrthoDB" id="2421327at2759"/>
<dbReference type="EMBL" id="CAJVPZ010058725">
    <property type="protein sequence ID" value="CAG8788333.1"/>
    <property type="molecule type" value="Genomic_DNA"/>
</dbReference>
<evidence type="ECO:0000313" key="3">
    <source>
        <dbReference type="Proteomes" id="UP000789396"/>
    </source>
</evidence>
<dbReference type="AlphaFoldDB" id="A0A9N9JM07"/>
<dbReference type="Proteomes" id="UP000789396">
    <property type="component" value="Unassembled WGS sequence"/>
</dbReference>
<evidence type="ECO:0000256" key="1">
    <source>
        <dbReference type="SAM" id="MobiDB-lite"/>
    </source>
</evidence>
<reference evidence="2" key="1">
    <citation type="submission" date="2021-06" db="EMBL/GenBank/DDBJ databases">
        <authorList>
            <person name="Kallberg Y."/>
            <person name="Tangrot J."/>
            <person name="Rosling A."/>
        </authorList>
    </citation>
    <scope>NUCLEOTIDE SEQUENCE</scope>
    <source>
        <strain evidence="2">IN212</strain>
    </source>
</reference>
<evidence type="ECO:0000313" key="2">
    <source>
        <dbReference type="EMBL" id="CAG8788333.1"/>
    </source>
</evidence>
<sequence length="449" mass="50561">TLNLASSSNSKTPKGTLNLASSSNSKVHQAGITSKNLIQERNPKGSLNLASSSNSKVHQVDIASNTSLIQERNPKGTLNLTSSSNSKVHQIATTSKTSLIQERTPKKSTKLISMYRCEEIVWSNIEYILSSSQYEPLSDQVGGDHIKYWPALVHQRLKEPHDNGFEILYSLKPLMLPGIMKLSYKSILPWLAYDASNSIQTVEKAIYSDSQIHLLRNTKRGELASAYLKAIKRAKEVASTFTTSHQYKYTIPSSFFAKVESASETRLLQQMETYPHYRKILLGTEVLREDDYVRLTRASYNSSDKLPIFKINTIFLNALNKIQLSGEMFIRGPPKNGENVPTLIRMNKEKFEYTLDLSEIAGRYYKLHPGITRSMSVTIPLPYPDRKSLVDEALKQDVCETSPRKQMAKRSMALPPLPSSSNKKFKANDDAKFKVPLGVFELDDDAKFK</sequence>
<dbReference type="GO" id="GO:0031934">
    <property type="term" value="C:mating-type region heterochromatin"/>
    <property type="evidence" value="ECO:0007669"/>
    <property type="project" value="TreeGrafter"/>
</dbReference>
<feature type="region of interest" description="Disordered" evidence="1">
    <location>
        <begin position="402"/>
        <end position="425"/>
    </location>
</feature>
<accession>A0A9N9JM07</accession>
<feature type="non-terminal residue" evidence="2">
    <location>
        <position position="449"/>
    </location>
</feature>
<proteinExistence type="predicted"/>
<gene>
    <name evidence="2" type="ORF">RFULGI_LOCUS16493</name>
</gene>
<feature type="non-terminal residue" evidence="2">
    <location>
        <position position="1"/>
    </location>
</feature>